<evidence type="ECO:0000256" key="2">
    <source>
        <dbReference type="ARBA" id="ARBA00022737"/>
    </source>
</evidence>
<gene>
    <name evidence="10" type="primary">LOC106012014</name>
</gene>
<feature type="compositionally biased region" description="Low complexity" evidence="7">
    <location>
        <begin position="110"/>
        <end position="125"/>
    </location>
</feature>
<dbReference type="RefSeq" id="XP_035826151.1">
    <property type="nucleotide sequence ID" value="XM_035970258.1"/>
</dbReference>
<evidence type="ECO:0000256" key="3">
    <source>
        <dbReference type="ARBA" id="ARBA00022771"/>
    </source>
</evidence>
<protein>
    <submittedName>
        <fullName evidence="10">Zinc finger protein 397-like</fullName>
    </submittedName>
</protein>
<evidence type="ECO:0000259" key="8">
    <source>
        <dbReference type="PROSITE" id="PS50157"/>
    </source>
</evidence>
<dbReference type="SMART" id="SM00355">
    <property type="entry name" value="ZnF_C2H2"/>
    <property type="match status" value="3"/>
</dbReference>
<sequence length="472" mass="51749">MGSREHVTTTAQSTRQQVSPGFVAASTMKDSNNNEASSLLRVSTTLTTISRKLTSRPDETDTVSDPSAHVLSDSDLSGRDLSSDPGHKGQAMDVSETHTDEVDVEEDTDVSLLDTSSDSDVTGSGCLEGESGRRHSGHLFRPWERQAHDVTGDKSSDIGAAKEIKLTTDISETQLDKMSSPVTSPRLRHKLHPPPATPTGKPLPPTSRLLHLTPPTLPHPFFHRDLQHQDTARHSWRDFFFPVKPLDHRDRLFKFGSSPQSIDNLKPSVWGQATGYLNPNLLFSLDPYKSRHLTFCPNSLLATQNPPSFFPSSTTTTTFPTPPGQSATSLSALSEFASTFQPHMTSLSHVLTSNYLCAQCNKPFSTPHGLEVHVRRSHSGSRPYACDFHGCILFPLSPGEKPHKCQQCGKAFSQSSNLITHSRKHTGFKPFACSQCGRAFQRKVDLRRHFETQHAMGGVLGAVDVGNLVTAQ</sequence>
<feature type="compositionally biased region" description="Basic and acidic residues" evidence="7">
    <location>
        <begin position="76"/>
        <end position="87"/>
    </location>
</feature>
<proteinExistence type="predicted"/>
<feature type="region of interest" description="Disordered" evidence="7">
    <location>
        <begin position="1"/>
        <end position="136"/>
    </location>
</feature>
<evidence type="ECO:0000256" key="4">
    <source>
        <dbReference type="ARBA" id="ARBA00022833"/>
    </source>
</evidence>
<evidence type="ECO:0000256" key="6">
    <source>
        <dbReference type="PROSITE-ProRule" id="PRU00042"/>
    </source>
</evidence>
<feature type="domain" description="C2H2-type" evidence="8">
    <location>
        <begin position="403"/>
        <end position="430"/>
    </location>
</feature>
<keyword evidence="3 6" id="KW-0863">Zinc-finger</keyword>
<dbReference type="PROSITE" id="PS00028">
    <property type="entry name" value="ZINC_FINGER_C2H2_1"/>
    <property type="match status" value="3"/>
</dbReference>
<feature type="domain" description="C2H2-type" evidence="8">
    <location>
        <begin position="355"/>
        <end position="383"/>
    </location>
</feature>
<evidence type="ECO:0000313" key="10">
    <source>
        <dbReference type="RefSeq" id="XP_035826151.1"/>
    </source>
</evidence>
<feature type="domain" description="C2H2-type" evidence="8">
    <location>
        <begin position="431"/>
        <end position="455"/>
    </location>
</feature>
<keyword evidence="2" id="KW-0677">Repeat</keyword>
<organism evidence="9 10">
    <name type="scientific">Aplysia californica</name>
    <name type="common">California sea hare</name>
    <dbReference type="NCBI Taxonomy" id="6500"/>
    <lineage>
        <taxon>Eukaryota</taxon>
        <taxon>Metazoa</taxon>
        <taxon>Spiralia</taxon>
        <taxon>Lophotrochozoa</taxon>
        <taxon>Mollusca</taxon>
        <taxon>Gastropoda</taxon>
        <taxon>Heterobranchia</taxon>
        <taxon>Euthyneura</taxon>
        <taxon>Tectipleura</taxon>
        <taxon>Aplysiida</taxon>
        <taxon>Aplysioidea</taxon>
        <taxon>Aplysiidae</taxon>
        <taxon>Aplysia</taxon>
    </lineage>
</organism>
<dbReference type="PANTHER" id="PTHR24393">
    <property type="entry name" value="ZINC FINGER PROTEIN"/>
    <property type="match status" value="1"/>
</dbReference>
<dbReference type="Proteomes" id="UP000694888">
    <property type="component" value="Unplaced"/>
</dbReference>
<keyword evidence="1" id="KW-0479">Metal-binding</keyword>
<dbReference type="Pfam" id="PF00096">
    <property type="entry name" value="zf-C2H2"/>
    <property type="match status" value="3"/>
</dbReference>
<dbReference type="InterPro" id="IPR036236">
    <property type="entry name" value="Znf_C2H2_sf"/>
</dbReference>
<dbReference type="PANTHER" id="PTHR24393:SF138">
    <property type="entry name" value="IP01201P-RELATED"/>
    <property type="match status" value="1"/>
</dbReference>
<dbReference type="PROSITE" id="PS50157">
    <property type="entry name" value="ZINC_FINGER_C2H2_2"/>
    <property type="match status" value="3"/>
</dbReference>
<reference evidence="10" key="1">
    <citation type="submission" date="2025-08" db="UniProtKB">
        <authorList>
            <consortium name="RefSeq"/>
        </authorList>
    </citation>
    <scope>IDENTIFICATION</scope>
</reference>
<evidence type="ECO:0000256" key="5">
    <source>
        <dbReference type="ARBA" id="ARBA00023242"/>
    </source>
</evidence>
<feature type="region of interest" description="Disordered" evidence="7">
    <location>
        <begin position="175"/>
        <end position="204"/>
    </location>
</feature>
<dbReference type="Gene3D" id="3.30.160.60">
    <property type="entry name" value="Classic Zinc Finger"/>
    <property type="match status" value="3"/>
</dbReference>
<keyword evidence="5" id="KW-0539">Nucleus</keyword>
<evidence type="ECO:0000313" key="9">
    <source>
        <dbReference type="Proteomes" id="UP000694888"/>
    </source>
</evidence>
<accession>A0ABM1VUQ9</accession>
<evidence type="ECO:0000256" key="7">
    <source>
        <dbReference type="SAM" id="MobiDB-lite"/>
    </source>
</evidence>
<keyword evidence="4" id="KW-0862">Zinc</keyword>
<feature type="compositionally biased region" description="Low complexity" evidence="7">
    <location>
        <begin position="37"/>
        <end position="50"/>
    </location>
</feature>
<dbReference type="GeneID" id="106012014"/>
<name>A0ABM1VUQ9_APLCA</name>
<dbReference type="InterPro" id="IPR013087">
    <property type="entry name" value="Znf_C2H2_type"/>
</dbReference>
<feature type="compositionally biased region" description="Pro residues" evidence="7">
    <location>
        <begin position="193"/>
        <end position="204"/>
    </location>
</feature>
<feature type="compositionally biased region" description="Polar residues" evidence="7">
    <location>
        <begin position="8"/>
        <end position="19"/>
    </location>
</feature>
<dbReference type="SUPFAM" id="SSF57667">
    <property type="entry name" value="beta-beta-alpha zinc fingers"/>
    <property type="match status" value="2"/>
</dbReference>
<keyword evidence="9" id="KW-1185">Reference proteome</keyword>
<evidence type="ECO:0000256" key="1">
    <source>
        <dbReference type="ARBA" id="ARBA00022723"/>
    </source>
</evidence>